<proteinExistence type="predicted"/>
<dbReference type="SUPFAM" id="SSF89392">
    <property type="entry name" value="Prokaryotic lipoproteins and lipoprotein localization factors"/>
    <property type="match status" value="1"/>
</dbReference>
<dbReference type="InterPro" id="IPR029046">
    <property type="entry name" value="LolA/LolB/LppX"/>
</dbReference>
<dbReference type="Pfam" id="PF09865">
    <property type="entry name" value="DUF2092"/>
    <property type="match status" value="1"/>
</dbReference>
<dbReference type="OrthoDB" id="116979at2"/>
<accession>A0A158HGX2</accession>
<evidence type="ECO:0000313" key="4">
    <source>
        <dbReference type="Proteomes" id="UP000054893"/>
    </source>
</evidence>
<feature type="signal peptide" evidence="2">
    <location>
        <begin position="1"/>
        <end position="33"/>
    </location>
</feature>
<dbReference type="InterPro" id="IPR019207">
    <property type="entry name" value="DUF2092"/>
</dbReference>
<feature type="chain" id="PRO_5007810561" description="Periplasmic protein" evidence="2">
    <location>
        <begin position="34"/>
        <end position="276"/>
    </location>
</feature>
<reference evidence="3 4" key="1">
    <citation type="submission" date="2016-01" db="EMBL/GenBank/DDBJ databases">
        <authorList>
            <person name="Oliw E.H."/>
        </authorList>
    </citation>
    <scope>NUCLEOTIDE SEQUENCE [LARGE SCALE GENOMIC DNA]</scope>
    <source>
        <strain evidence="3">LMG 22029</strain>
    </source>
</reference>
<evidence type="ECO:0008006" key="5">
    <source>
        <dbReference type="Google" id="ProtNLM"/>
    </source>
</evidence>
<organism evidence="3 4">
    <name type="scientific">Caballeronia sordidicola</name>
    <name type="common">Burkholderia sordidicola</name>
    <dbReference type="NCBI Taxonomy" id="196367"/>
    <lineage>
        <taxon>Bacteria</taxon>
        <taxon>Pseudomonadati</taxon>
        <taxon>Pseudomonadota</taxon>
        <taxon>Betaproteobacteria</taxon>
        <taxon>Burkholderiales</taxon>
        <taxon>Burkholderiaceae</taxon>
        <taxon>Caballeronia</taxon>
    </lineage>
</organism>
<evidence type="ECO:0000313" key="3">
    <source>
        <dbReference type="EMBL" id="SAL43595.1"/>
    </source>
</evidence>
<dbReference type="RefSeq" id="WP_060857708.1">
    <property type="nucleotide sequence ID" value="NZ_FCOC02000017.1"/>
</dbReference>
<protein>
    <recommendedName>
        <fullName evidence="5">Periplasmic protein</fullName>
    </recommendedName>
</protein>
<evidence type="ECO:0000256" key="2">
    <source>
        <dbReference type="SAM" id="SignalP"/>
    </source>
</evidence>
<name>A0A158HGX2_CABSO</name>
<keyword evidence="1 2" id="KW-0732">Signal</keyword>
<gene>
    <name evidence="3" type="ORF">AWB64_04631</name>
</gene>
<dbReference type="Proteomes" id="UP000054893">
    <property type="component" value="Unassembled WGS sequence"/>
</dbReference>
<dbReference type="Gene3D" id="2.50.20.10">
    <property type="entry name" value="Lipoprotein localisation LolA/LolB/LppX"/>
    <property type="match status" value="1"/>
</dbReference>
<evidence type="ECO:0000256" key="1">
    <source>
        <dbReference type="ARBA" id="ARBA00022729"/>
    </source>
</evidence>
<sequence>MPSRKPQTARAALAVACAAACVAYGVSATNAIAQSNPTPASSTAATAQPERQQKALDALGAMSQYLRSLNRFDVTASTSTDAVLDSGQTVAFLHETDLKVERPNRMRADVTGSRAPKGLIYDGRHFTIFNTAEGYYSTNPAPPSNDLLVRELSTTYNIDTPLADLFYWGNGKVDDVTLTSALFLGLERVDTRWCNHYAYQQSGADWEIWIQSGSRPLPCRMAIVDTSQSARPRHVATYHWKINPEFPASTFTFRPAANAKAIELKPASRTPFEGSE</sequence>
<dbReference type="AlphaFoldDB" id="A0A158HGX2"/>
<dbReference type="EMBL" id="FCOC02000017">
    <property type="protein sequence ID" value="SAL43595.1"/>
    <property type="molecule type" value="Genomic_DNA"/>
</dbReference>